<dbReference type="InterPro" id="IPR002123">
    <property type="entry name" value="Plipid/glycerol_acylTrfase"/>
</dbReference>
<proteinExistence type="predicted"/>
<dbReference type="PANTHER" id="PTHR10434">
    <property type="entry name" value="1-ACYL-SN-GLYCEROL-3-PHOSPHATE ACYLTRANSFERASE"/>
    <property type="match status" value="1"/>
</dbReference>
<name>A0A940IE11_9BACT</name>
<keyword evidence="2" id="KW-0808">Transferase</keyword>
<organism evidence="5 6">
    <name type="scientific">Candidatus Aphodosoma intestinipullorum</name>
    <dbReference type="NCBI Taxonomy" id="2840674"/>
    <lineage>
        <taxon>Bacteria</taxon>
        <taxon>Pseudomonadati</taxon>
        <taxon>Bacteroidota</taxon>
        <taxon>Bacteroidia</taxon>
        <taxon>Bacteroidales</taxon>
        <taxon>Candidatus Aphodosoma</taxon>
    </lineage>
</organism>
<dbReference type="SUPFAM" id="SSF69593">
    <property type="entry name" value="Glycerol-3-phosphate (1)-acyltransferase"/>
    <property type="match status" value="1"/>
</dbReference>
<evidence type="ECO:0000256" key="2">
    <source>
        <dbReference type="ARBA" id="ARBA00022679"/>
    </source>
</evidence>
<dbReference type="GO" id="GO:0006654">
    <property type="term" value="P:phosphatidic acid biosynthetic process"/>
    <property type="evidence" value="ECO:0007669"/>
    <property type="project" value="TreeGrafter"/>
</dbReference>
<reference evidence="5" key="2">
    <citation type="journal article" date="2021" name="PeerJ">
        <title>Extensive microbial diversity within the chicken gut microbiome revealed by metagenomics and culture.</title>
        <authorList>
            <person name="Gilroy R."/>
            <person name="Ravi A."/>
            <person name="Getino M."/>
            <person name="Pursley I."/>
            <person name="Horton D.L."/>
            <person name="Alikhan N.F."/>
            <person name="Baker D."/>
            <person name="Gharbi K."/>
            <person name="Hall N."/>
            <person name="Watson M."/>
            <person name="Adriaenssens E.M."/>
            <person name="Foster-Nyarko E."/>
            <person name="Jarju S."/>
            <person name="Secka A."/>
            <person name="Antonio M."/>
            <person name="Oren A."/>
            <person name="Chaudhuri R.R."/>
            <person name="La Ragione R."/>
            <person name="Hildebrand F."/>
            <person name="Pallen M.J."/>
        </authorList>
    </citation>
    <scope>NUCLEOTIDE SEQUENCE</scope>
    <source>
        <strain evidence="5">3924</strain>
    </source>
</reference>
<dbReference type="AlphaFoldDB" id="A0A940IE11"/>
<comment type="pathway">
    <text evidence="1">Lipid metabolism.</text>
</comment>
<evidence type="ECO:0000313" key="5">
    <source>
        <dbReference type="EMBL" id="MBO8439828.1"/>
    </source>
</evidence>
<protein>
    <submittedName>
        <fullName evidence="5">Lysophospholipid acyltransferase family protein</fullName>
    </submittedName>
</protein>
<dbReference type="Proteomes" id="UP000712007">
    <property type="component" value="Unassembled WGS sequence"/>
</dbReference>
<dbReference type="EMBL" id="JADIMV010000071">
    <property type="protein sequence ID" value="MBO8439828.1"/>
    <property type="molecule type" value="Genomic_DNA"/>
</dbReference>
<evidence type="ECO:0000259" key="4">
    <source>
        <dbReference type="SMART" id="SM00563"/>
    </source>
</evidence>
<dbReference type="SMART" id="SM00563">
    <property type="entry name" value="PlsC"/>
    <property type="match status" value="1"/>
</dbReference>
<accession>A0A940IE11</accession>
<comment type="caution">
    <text evidence="5">The sequence shown here is derived from an EMBL/GenBank/DDBJ whole genome shotgun (WGS) entry which is preliminary data.</text>
</comment>
<reference evidence="5" key="1">
    <citation type="submission" date="2020-10" db="EMBL/GenBank/DDBJ databases">
        <authorList>
            <person name="Gilroy R."/>
        </authorList>
    </citation>
    <scope>NUCLEOTIDE SEQUENCE</scope>
    <source>
        <strain evidence="5">3924</strain>
    </source>
</reference>
<keyword evidence="3 5" id="KW-0012">Acyltransferase</keyword>
<feature type="domain" description="Phospholipid/glycerol acyltransferase" evidence="4">
    <location>
        <begin position="29"/>
        <end position="141"/>
    </location>
</feature>
<sequence>MGKENWAGKLMRRCGWRTEERVELPERCVVCVAPHTSNWDFILGMLYKVSRKIEANFFMKKEWFRFPLGGLMRRLGGVAVDRSKNTSLTDQMAEEFGRHRTFRIAVTPEGTRKGNAEWKKGFYFIALKASVPIILAYIDYRRKVIGLGQSIVPSGDYDADITAIKEFYRGVTAKYPEKFMV</sequence>
<dbReference type="CDD" id="cd07988">
    <property type="entry name" value="LPLAT_ABO13168-like"/>
    <property type="match status" value="1"/>
</dbReference>
<evidence type="ECO:0000313" key="6">
    <source>
        <dbReference type="Proteomes" id="UP000712007"/>
    </source>
</evidence>
<evidence type="ECO:0000256" key="1">
    <source>
        <dbReference type="ARBA" id="ARBA00005189"/>
    </source>
</evidence>
<dbReference type="GO" id="GO:0003841">
    <property type="term" value="F:1-acylglycerol-3-phosphate O-acyltransferase activity"/>
    <property type="evidence" value="ECO:0007669"/>
    <property type="project" value="TreeGrafter"/>
</dbReference>
<dbReference type="Pfam" id="PF01553">
    <property type="entry name" value="Acyltransferase"/>
    <property type="match status" value="1"/>
</dbReference>
<dbReference type="PANTHER" id="PTHR10434:SF9">
    <property type="entry name" value="PHOSPHOLIPID_GLYCEROL ACYLTRANSFERASE DOMAIN-CONTAINING PROTEIN"/>
    <property type="match status" value="1"/>
</dbReference>
<gene>
    <name evidence="5" type="ORF">IAC51_04170</name>
</gene>
<evidence type="ECO:0000256" key="3">
    <source>
        <dbReference type="ARBA" id="ARBA00023315"/>
    </source>
</evidence>